<accession>A0A834NYH9</accession>
<dbReference type="AlphaFoldDB" id="A0A834NYH9"/>
<reference evidence="1" key="1">
    <citation type="journal article" date="2020" name="G3 (Bethesda)">
        <title>High-Quality Assemblies for Three Invasive Social Wasps from the &lt;i&gt;Vespula&lt;/i&gt; Genus.</title>
        <authorList>
            <person name="Harrop T.W.R."/>
            <person name="Guhlin J."/>
            <person name="McLaughlin G.M."/>
            <person name="Permina E."/>
            <person name="Stockwell P."/>
            <person name="Gilligan J."/>
            <person name="Le Lec M.F."/>
            <person name="Gruber M.A.M."/>
            <person name="Quinn O."/>
            <person name="Lovegrove M."/>
            <person name="Duncan E.J."/>
            <person name="Remnant E.J."/>
            <person name="Van Eeckhoven J."/>
            <person name="Graham B."/>
            <person name="Knapp R.A."/>
            <person name="Langford K.W."/>
            <person name="Kronenberg Z."/>
            <person name="Press M.O."/>
            <person name="Eacker S.M."/>
            <person name="Wilson-Rankin E.E."/>
            <person name="Purcell J."/>
            <person name="Lester P.J."/>
            <person name="Dearden P.K."/>
        </authorList>
    </citation>
    <scope>NUCLEOTIDE SEQUENCE</scope>
    <source>
        <strain evidence="1">Volc-1</strain>
    </source>
</reference>
<evidence type="ECO:0000313" key="2">
    <source>
        <dbReference type="Proteomes" id="UP000600918"/>
    </source>
</evidence>
<keyword evidence="2" id="KW-1185">Reference proteome</keyword>
<organism evidence="1 2">
    <name type="scientific">Vespula pensylvanica</name>
    <name type="common">Western yellow jacket</name>
    <name type="synonym">Wasp</name>
    <dbReference type="NCBI Taxonomy" id="30213"/>
    <lineage>
        <taxon>Eukaryota</taxon>
        <taxon>Metazoa</taxon>
        <taxon>Ecdysozoa</taxon>
        <taxon>Arthropoda</taxon>
        <taxon>Hexapoda</taxon>
        <taxon>Insecta</taxon>
        <taxon>Pterygota</taxon>
        <taxon>Neoptera</taxon>
        <taxon>Endopterygota</taxon>
        <taxon>Hymenoptera</taxon>
        <taxon>Apocrita</taxon>
        <taxon>Aculeata</taxon>
        <taxon>Vespoidea</taxon>
        <taxon>Vespidae</taxon>
        <taxon>Vespinae</taxon>
        <taxon>Vespula</taxon>
    </lineage>
</organism>
<name>A0A834NYH9_VESPE</name>
<protein>
    <submittedName>
        <fullName evidence="1">Uncharacterized protein</fullName>
    </submittedName>
</protein>
<dbReference type="EMBL" id="JACSDY010000008">
    <property type="protein sequence ID" value="KAF7421611.1"/>
    <property type="molecule type" value="Genomic_DNA"/>
</dbReference>
<dbReference type="Proteomes" id="UP000600918">
    <property type="component" value="Unassembled WGS sequence"/>
</dbReference>
<comment type="caution">
    <text evidence="1">The sequence shown here is derived from an EMBL/GenBank/DDBJ whole genome shotgun (WGS) entry which is preliminary data.</text>
</comment>
<sequence>MRGYGSLSKQSPGTPFSGHLYNFSAEISPKFRGNREDPWRRRVPLPSPYWSLIKARNYFLELETRLAEWKGELPEEHSGSCHDETNQRILCGYIVIPLDYHKLVVTLLNWKDITAPLFARTVTGLQLSRGHQCSTRISIVTLIDVVGVSPVSTKRSNALTDIVSV</sequence>
<proteinExistence type="predicted"/>
<gene>
    <name evidence="1" type="ORF">H0235_009447</name>
</gene>
<evidence type="ECO:0000313" key="1">
    <source>
        <dbReference type="EMBL" id="KAF7421611.1"/>
    </source>
</evidence>